<dbReference type="RefSeq" id="WP_070973383.1">
    <property type="nucleotide sequence ID" value="NZ_CP017715.1"/>
</dbReference>
<dbReference type="SUPFAM" id="SSF81891">
    <property type="entry name" value="Poly A polymerase C-terminal region-like"/>
    <property type="match status" value="1"/>
</dbReference>
<evidence type="ECO:0000313" key="14">
    <source>
        <dbReference type="EMBL" id="AOY90037.1"/>
    </source>
</evidence>
<dbReference type="InterPro" id="IPR050124">
    <property type="entry name" value="tRNA_CCA-adding_enzyme"/>
</dbReference>
<dbReference type="Gene3D" id="3.30.460.10">
    <property type="entry name" value="Beta Polymerase, domain 2"/>
    <property type="match status" value="1"/>
</dbReference>
<dbReference type="InterPro" id="IPR043519">
    <property type="entry name" value="NT_sf"/>
</dbReference>
<evidence type="ECO:0000259" key="12">
    <source>
        <dbReference type="Pfam" id="PF01743"/>
    </source>
</evidence>
<accession>A0A1D9GQW8</accession>
<dbReference type="Proteomes" id="UP000177445">
    <property type="component" value="Chromosome"/>
</dbReference>
<dbReference type="CDD" id="cd05398">
    <property type="entry name" value="NT_ClassII-CCAase"/>
    <property type="match status" value="1"/>
</dbReference>
<dbReference type="GO" id="GO:0042245">
    <property type="term" value="P:RNA repair"/>
    <property type="evidence" value="ECO:0007669"/>
    <property type="project" value="UniProtKB-KW"/>
</dbReference>
<evidence type="ECO:0000256" key="11">
    <source>
        <dbReference type="HAMAP-Rule" id="MF_01262"/>
    </source>
</evidence>
<evidence type="ECO:0000256" key="8">
    <source>
        <dbReference type="ARBA" id="ARBA00022840"/>
    </source>
</evidence>
<keyword evidence="8 11" id="KW-0067">ATP-binding</keyword>
<evidence type="ECO:0000256" key="1">
    <source>
        <dbReference type="ARBA" id="ARBA00001946"/>
    </source>
</evidence>
<dbReference type="GO" id="GO:0005524">
    <property type="term" value="F:ATP binding"/>
    <property type="evidence" value="ECO:0007669"/>
    <property type="project" value="UniProtKB-UniRule"/>
</dbReference>
<comment type="similarity">
    <text evidence="11">Belongs to the tRNA nucleotidyltransferase/poly(A) polymerase family. Bacterial CCA-adding enzyme type 2 subfamily.</text>
</comment>
<keyword evidence="6 11" id="KW-0547">Nucleotide-binding</keyword>
<feature type="binding site" evidence="11">
    <location>
        <position position="8"/>
    </location>
    <ligand>
        <name>CTP</name>
        <dbReference type="ChEBI" id="CHEBI:37563"/>
    </ligand>
</feature>
<sequence>MQTYLVGGAVRDELLGLDVKDRDWVVVGATPKEMLDRGFKQVGADFPVFLHPETREEYALARTERKHGHGYHGFSVYSAPDVTLEEDLIRRDLTINAMARDEQGELVDPFHGQRDLVNRKLRHVSEAFTEDPLRILRTARFAARFQPMGFEVCEETMALMRAMVADGEVDHLVPERVWQEIQRALHEREPGTFFEVLRDCKALDVLAPELVPESPFSAALAALRCIHRQQGSTEERLAALMSPLPEDACNARTKALKAPNDCQNLARLTVVFIPAMKSLASNQLTGESLLALLDAADLWRRPERFSALIRVLPCSLPETDRTAVTLLERAASAASGVSPKTLMEHGFKGKALGEAIHAERLKRINRALSQTPS</sequence>
<feature type="binding site" evidence="11">
    <location>
        <position position="11"/>
    </location>
    <ligand>
        <name>CTP</name>
        <dbReference type="ChEBI" id="CHEBI:37563"/>
    </ligand>
</feature>
<dbReference type="PANTHER" id="PTHR47545:SF1">
    <property type="entry name" value="MULTIFUNCTIONAL CCA PROTEIN"/>
    <property type="match status" value="1"/>
</dbReference>
<dbReference type="SUPFAM" id="SSF81301">
    <property type="entry name" value="Nucleotidyltransferase"/>
    <property type="match status" value="1"/>
</dbReference>
<keyword evidence="5 11" id="KW-0479">Metal-binding</keyword>
<evidence type="ECO:0000256" key="3">
    <source>
        <dbReference type="ARBA" id="ARBA00022694"/>
    </source>
</evidence>
<feature type="binding site" evidence="11">
    <location>
        <position position="140"/>
    </location>
    <ligand>
        <name>ATP</name>
        <dbReference type="ChEBI" id="CHEBI:30616"/>
    </ligand>
</feature>
<keyword evidence="7 11" id="KW-0692">RNA repair</keyword>
<evidence type="ECO:0000256" key="4">
    <source>
        <dbReference type="ARBA" id="ARBA00022695"/>
    </source>
</evidence>
<dbReference type="GO" id="GO:0000287">
    <property type="term" value="F:magnesium ion binding"/>
    <property type="evidence" value="ECO:0007669"/>
    <property type="project" value="UniProtKB-UniRule"/>
</dbReference>
<dbReference type="GO" id="GO:0004810">
    <property type="term" value="F:CCA tRNA nucleotidyltransferase activity"/>
    <property type="evidence" value="ECO:0007669"/>
    <property type="project" value="UniProtKB-UniRule"/>
</dbReference>
<keyword evidence="15" id="KW-1185">Reference proteome</keyword>
<dbReference type="Gene3D" id="1.10.3090.10">
    <property type="entry name" value="cca-adding enzyme, domain 2"/>
    <property type="match status" value="1"/>
</dbReference>
<keyword evidence="4 11" id="KW-0548">Nucleotidyltransferase</keyword>
<evidence type="ECO:0000259" key="13">
    <source>
        <dbReference type="Pfam" id="PF12627"/>
    </source>
</evidence>
<dbReference type="STRING" id="1874317.BKP64_18770"/>
<dbReference type="InterPro" id="IPR002646">
    <property type="entry name" value="PolA_pol_head_dom"/>
</dbReference>
<comment type="catalytic activity">
    <reaction evidence="11">
        <text>a tRNA precursor + 2 CTP + ATP = a tRNA with a 3' CCA end + 3 diphosphate</text>
        <dbReference type="Rhea" id="RHEA:14433"/>
        <dbReference type="Rhea" id="RHEA-COMP:10465"/>
        <dbReference type="Rhea" id="RHEA-COMP:10468"/>
        <dbReference type="ChEBI" id="CHEBI:30616"/>
        <dbReference type="ChEBI" id="CHEBI:33019"/>
        <dbReference type="ChEBI" id="CHEBI:37563"/>
        <dbReference type="ChEBI" id="CHEBI:74896"/>
        <dbReference type="ChEBI" id="CHEBI:83071"/>
        <dbReference type="EC" id="2.7.7.72"/>
    </reaction>
</comment>
<feature type="binding site" evidence="11">
    <location>
        <position position="91"/>
    </location>
    <ligand>
        <name>CTP</name>
        <dbReference type="ChEBI" id="CHEBI:37563"/>
    </ligand>
</feature>
<dbReference type="OrthoDB" id="9805698at2"/>
<dbReference type="PIRSF" id="PIRSF000813">
    <property type="entry name" value="CCA_bact"/>
    <property type="match status" value="1"/>
</dbReference>
<keyword evidence="2 11" id="KW-0808">Transferase</keyword>
<feature type="binding site" evidence="11">
    <location>
        <position position="23"/>
    </location>
    <ligand>
        <name>Mg(2+)</name>
        <dbReference type="ChEBI" id="CHEBI:18420"/>
    </ligand>
</feature>
<reference evidence="14 15" key="1">
    <citation type="submission" date="2016-10" db="EMBL/GenBank/DDBJ databases">
        <title>Marinobacter salinus sp. nov., a moderately halophilic bacterium isolated from a tidal flat environment.</title>
        <authorList>
            <person name="Park S.-J."/>
        </authorList>
    </citation>
    <scope>NUCLEOTIDE SEQUENCE [LARGE SCALE GENOMIC DNA]</scope>
    <source>
        <strain evidence="14 15">Hb8</strain>
    </source>
</reference>
<protein>
    <recommendedName>
        <fullName evidence="11">CCA-adding enzyme</fullName>
        <ecNumber evidence="11">2.7.7.72</ecNumber>
    </recommendedName>
    <alternativeName>
        <fullName evidence="11">CCA tRNA nucleotidyltransferase</fullName>
    </alternativeName>
    <alternativeName>
        <fullName evidence="11">tRNA CCA-pyrophosphorylase</fullName>
    </alternativeName>
    <alternativeName>
        <fullName evidence="11">tRNA adenylyl-/cytidylyl- transferase</fullName>
    </alternativeName>
    <alternativeName>
        <fullName evidence="11">tRNA nucleotidyltransferase</fullName>
    </alternativeName>
    <alternativeName>
        <fullName evidence="11">tRNA-NT</fullName>
    </alternativeName>
</protein>
<dbReference type="InterPro" id="IPR032828">
    <property type="entry name" value="PolyA_RNA-bd"/>
</dbReference>
<dbReference type="EMBL" id="CP017715">
    <property type="protein sequence ID" value="AOY90037.1"/>
    <property type="molecule type" value="Genomic_DNA"/>
</dbReference>
<feature type="binding site" evidence="11">
    <location>
        <position position="21"/>
    </location>
    <ligand>
        <name>Mg(2+)</name>
        <dbReference type="ChEBI" id="CHEBI:18420"/>
    </ligand>
</feature>
<gene>
    <name evidence="11" type="primary">cca</name>
    <name evidence="14" type="ORF">BKP64_18770</name>
</gene>
<evidence type="ECO:0000256" key="9">
    <source>
        <dbReference type="ARBA" id="ARBA00022842"/>
    </source>
</evidence>
<feature type="domain" description="Poly A polymerase head" evidence="12">
    <location>
        <begin position="3"/>
        <end position="122"/>
    </location>
</feature>
<keyword evidence="9 11" id="KW-0460">Magnesium</keyword>
<dbReference type="GO" id="GO:0160016">
    <property type="term" value="F:CCACCA tRNA nucleotidyltransferase activity"/>
    <property type="evidence" value="ECO:0007669"/>
    <property type="project" value="RHEA"/>
</dbReference>
<organism evidence="14 15">
    <name type="scientific">Marinobacter salinus</name>
    <dbReference type="NCBI Taxonomy" id="1874317"/>
    <lineage>
        <taxon>Bacteria</taxon>
        <taxon>Pseudomonadati</taxon>
        <taxon>Pseudomonadota</taxon>
        <taxon>Gammaproteobacteria</taxon>
        <taxon>Pseudomonadales</taxon>
        <taxon>Marinobacteraceae</taxon>
        <taxon>Marinobacter</taxon>
    </lineage>
</organism>
<feature type="binding site" evidence="11">
    <location>
        <position position="91"/>
    </location>
    <ligand>
        <name>ATP</name>
        <dbReference type="ChEBI" id="CHEBI:30616"/>
    </ligand>
</feature>
<comment type="cofactor">
    <cofactor evidence="1 11">
        <name>Mg(2+)</name>
        <dbReference type="ChEBI" id="CHEBI:18420"/>
    </cofactor>
</comment>
<keyword evidence="3 11" id="KW-0819">tRNA processing</keyword>
<dbReference type="GO" id="GO:0001680">
    <property type="term" value="P:tRNA 3'-terminal CCA addition"/>
    <property type="evidence" value="ECO:0007669"/>
    <property type="project" value="UniProtKB-UniRule"/>
</dbReference>
<dbReference type="Pfam" id="PF01743">
    <property type="entry name" value="PolyA_pol"/>
    <property type="match status" value="1"/>
</dbReference>
<comment type="miscellaneous">
    <text evidence="11">A single active site specifically recognizes both ATP and CTP and is responsible for their addition.</text>
</comment>
<feature type="binding site" evidence="11">
    <location>
        <position position="140"/>
    </location>
    <ligand>
        <name>CTP</name>
        <dbReference type="ChEBI" id="CHEBI:37563"/>
    </ligand>
</feature>
<dbReference type="Pfam" id="PF12627">
    <property type="entry name" value="PolyA_pol_RNAbd"/>
    <property type="match status" value="1"/>
</dbReference>
<proteinExistence type="inferred from homology"/>
<dbReference type="EC" id="2.7.7.72" evidence="11"/>
<dbReference type="InterPro" id="IPR012006">
    <property type="entry name" value="CCA_bact"/>
</dbReference>
<name>A0A1D9GQW8_9GAMM</name>
<evidence type="ECO:0000256" key="5">
    <source>
        <dbReference type="ARBA" id="ARBA00022723"/>
    </source>
</evidence>
<dbReference type="HAMAP" id="MF_01262">
    <property type="entry name" value="CCA_bact_type2"/>
    <property type="match status" value="1"/>
</dbReference>
<dbReference type="AlphaFoldDB" id="A0A1D9GQW8"/>
<evidence type="ECO:0000256" key="6">
    <source>
        <dbReference type="ARBA" id="ARBA00022741"/>
    </source>
</evidence>
<keyword evidence="10 11" id="KW-0694">RNA-binding</keyword>
<dbReference type="PANTHER" id="PTHR47545">
    <property type="entry name" value="MULTIFUNCTIONAL CCA PROTEIN"/>
    <property type="match status" value="1"/>
</dbReference>
<feature type="binding site" evidence="11">
    <location>
        <position position="137"/>
    </location>
    <ligand>
        <name>ATP</name>
        <dbReference type="ChEBI" id="CHEBI:30616"/>
    </ligand>
</feature>
<feature type="binding site" evidence="11">
    <location>
        <position position="8"/>
    </location>
    <ligand>
        <name>ATP</name>
        <dbReference type="ChEBI" id="CHEBI:30616"/>
    </ligand>
</feature>
<feature type="domain" description="tRNA nucleotidyltransferase/poly(A) polymerase RNA and SrmB- binding" evidence="13">
    <location>
        <begin position="149"/>
        <end position="210"/>
    </location>
</feature>
<comment type="catalytic activity">
    <reaction evidence="11">
        <text>a tRNA with a 3' CCA end + 2 CTP + ATP = a tRNA with a 3' CCACCA end + 3 diphosphate</text>
        <dbReference type="Rhea" id="RHEA:76235"/>
        <dbReference type="Rhea" id="RHEA-COMP:10468"/>
        <dbReference type="Rhea" id="RHEA-COMP:18655"/>
        <dbReference type="ChEBI" id="CHEBI:30616"/>
        <dbReference type="ChEBI" id="CHEBI:33019"/>
        <dbReference type="ChEBI" id="CHEBI:37563"/>
        <dbReference type="ChEBI" id="CHEBI:83071"/>
        <dbReference type="ChEBI" id="CHEBI:195187"/>
    </reaction>
</comment>
<evidence type="ECO:0000256" key="10">
    <source>
        <dbReference type="ARBA" id="ARBA00022884"/>
    </source>
</evidence>
<comment type="function">
    <text evidence="11">Catalyzes the addition and repair of the essential 3'-terminal CCA sequence in tRNAs without using a nucleic acid template. Adds these three nucleotides in the order of C, C, and A to the tRNA nucleotide-73, using CTP and ATP as substrates and producing inorganic pyrophosphate. tRNA 3'-terminal CCA addition is required both for tRNA processing and repair. Also involved in tRNA surveillance by mediating tandem CCA addition to generate a CCACCA at the 3' terminus of unstable tRNAs. While stable tRNAs receive only 3'-terminal CCA, unstable tRNAs are marked with CCACCA and rapidly degraded.</text>
</comment>
<dbReference type="GO" id="GO:0000049">
    <property type="term" value="F:tRNA binding"/>
    <property type="evidence" value="ECO:0007669"/>
    <property type="project" value="UniProtKB-UniRule"/>
</dbReference>
<evidence type="ECO:0000256" key="2">
    <source>
        <dbReference type="ARBA" id="ARBA00022679"/>
    </source>
</evidence>
<evidence type="ECO:0000313" key="15">
    <source>
        <dbReference type="Proteomes" id="UP000177445"/>
    </source>
</evidence>
<feature type="binding site" evidence="11">
    <location>
        <position position="11"/>
    </location>
    <ligand>
        <name>ATP</name>
        <dbReference type="ChEBI" id="CHEBI:30616"/>
    </ligand>
</feature>
<feature type="binding site" evidence="11">
    <location>
        <position position="137"/>
    </location>
    <ligand>
        <name>CTP</name>
        <dbReference type="ChEBI" id="CHEBI:37563"/>
    </ligand>
</feature>
<evidence type="ECO:0000256" key="7">
    <source>
        <dbReference type="ARBA" id="ARBA00022800"/>
    </source>
</evidence>
<dbReference type="KEGG" id="msq:BKP64_18770"/>